<dbReference type="InterPro" id="IPR000276">
    <property type="entry name" value="GPCR_Rhodpsn"/>
</dbReference>
<evidence type="ECO:0000256" key="2">
    <source>
        <dbReference type="ARBA" id="ARBA00022475"/>
    </source>
</evidence>
<keyword evidence="5 10" id="KW-0297">G-protein coupled receptor</keyword>
<evidence type="ECO:0000313" key="14">
    <source>
        <dbReference type="Proteomes" id="UP001159427"/>
    </source>
</evidence>
<keyword evidence="3 10" id="KW-0812">Transmembrane</keyword>
<feature type="domain" description="G-protein coupled receptors family 1 profile" evidence="12">
    <location>
        <begin position="40"/>
        <end position="270"/>
    </location>
</feature>
<organism evidence="13 14">
    <name type="scientific">Porites evermanni</name>
    <dbReference type="NCBI Taxonomy" id="104178"/>
    <lineage>
        <taxon>Eukaryota</taxon>
        <taxon>Metazoa</taxon>
        <taxon>Cnidaria</taxon>
        <taxon>Anthozoa</taxon>
        <taxon>Hexacorallia</taxon>
        <taxon>Scleractinia</taxon>
        <taxon>Fungiina</taxon>
        <taxon>Poritidae</taxon>
        <taxon>Porites</taxon>
    </lineage>
</organism>
<feature type="transmembrane region" description="Helical" evidence="11">
    <location>
        <begin position="60"/>
        <end position="80"/>
    </location>
</feature>
<dbReference type="Pfam" id="PF00001">
    <property type="entry name" value="7tm_1"/>
    <property type="match status" value="2"/>
</dbReference>
<evidence type="ECO:0000256" key="9">
    <source>
        <dbReference type="ARBA" id="ARBA00023224"/>
    </source>
</evidence>
<evidence type="ECO:0000313" key="13">
    <source>
        <dbReference type="EMBL" id="CAH3163468.1"/>
    </source>
</evidence>
<evidence type="ECO:0000256" key="1">
    <source>
        <dbReference type="ARBA" id="ARBA00004651"/>
    </source>
</evidence>
<evidence type="ECO:0000256" key="11">
    <source>
        <dbReference type="SAM" id="Phobius"/>
    </source>
</evidence>
<evidence type="ECO:0000259" key="12">
    <source>
        <dbReference type="PROSITE" id="PS50262"/>
    </source>
</evidence>
<dbReference type="PROSITE" id="PS00237">
    <property type="entry name" value="G_PROTEIN_RECEP_F1_1"/>
    <property type="match status" value="1"/>
</dbReference>
<dbReference type="PANTHER" id="PTHR24246:SF27">
    <property type="entry name" value="ADENOSINE RECEPTOR, ISOFORM A"/>
    <property type="match status" value="1"/>
</dbReference>
<comment type="caution">
    <text evidence="13">The sequence shown here is derived from an EMBL/GenBank/DDBJ whole genome shotgun (WGS) entry which is preliminary data.</text>
</comment>
<keyword evidence="14" id="KW-1185">Reference proteome</keyword>
<feature type="transmembrane region" description="Helical" evidence="11">
    <location>
        <begin position="249"/>
        <end position="272"/>
    </location>
</feature>
<dbReference type="SMART" id="SM01381">
    <property type="entry name" value="7TM_GPCR_Srsx"/>
    <property type="match status" value="1"/>
</dbReference>
<evidence type="ECO:0000256" key="5">
    <source>
        <dbReference type="ARBA" id="ARBA00023040"/>
    </source>
</evidence>
<dbReference type="EMBL" id="CALNXI010001288">
    <property type="protein sequence ID" value="CAH3163468.1"/>
    <property type="molecule type" value="Genomic_DNA"/>
</dbReference>
<feature type="transmembrane region" description="Helical" evidence="11">
    <location>
        <begin position="143"/>
        <end position="164"/>
    </location>
</feature>
<dbReference type="Proteomes" id="UP001159427">
    <property type="component" value="Unassembled WGS sequence"/>
</dbReference>
<dbReference type="InterPro" id="IPR017452">
    <property type="entry name" value="GPCR_Rhodpsn_7TM"/>
</dbReference>
<dbReference type="Gene3D" id="1.20.1070.10">
    <property type="entry name" value="Rhodopsin 7-helix transmembrane proteins"/>
    <property type="match status" value="1"/>
</dbReference>
<feature type="transmembrane region" description="Helical" evidence="11">
    <location>
        <begin position="218"/>
        <end position="243"/>
    </location>
</feature>
<dbReference type="PRINTS" id="PR00237">
    <property type="entry name" value="GPCRRHODOPSN"/>
</dbReference>
<keyword evidence="8" id="KW-0325">Glycoprotein</keyword>
<protein>
    <recommendedName>
        <fullName evidence="12">G-protein coupled receptors family 1 profile domain-containing protein</fullName>
    </recommendedName>
</protein>
<name>A0ABN8QFC9_9CNID</name>
<keyword evidence="7 10" id="KW-0675">Receptor</keyword>
<dbReference type="SUPFAM" id="SSF81321">
    <property type="entry name" value="Family A G protein-coupled receptor-like"/>
    <property type="match status" value="1"/>
</dbReference>
<sequence>MYNGSCTLDISIFISLSQAPFAYHFLSIGNLLCSLTAITGNAIILLALRRCSSLHPSSKALFSSLALSDFGVGLVAQPLFAAYTFAIAWDNPRLFCIIGLPYSLFSSFLGLVSFCTISVVALDRHLALILRFRYRKIVTVKRITLILMVAWFLSAFFTVSRIFSINLRRIASNLMLVSCLLLALFFYLKTYINLRQHKLRMESSFSVFYYRKSTNSMFIVFCLFLSTYLPFVFALVVATAFGFSSFPQLFALDITSFLALLNSSLNPVVYCWRIKEIQREAKHLIRNSHSCYSIILGRFFQSRVMPLNTSQGVQPV</sequence>
<evidence type="ECO:0000256" key="6">
    <source>
        <dbReference type="ARBA" id="ARBA00023136"/>
    </source>
</evidence>
<feature type="transmembrane region" description="Helical" evidence="11">
    <location>
        <begin position="170"/>
        <end position="188"/>
    </location>
</feature>
<accession>A0ABN8QFC9</accession>
<proteinExistence type="inferred from homology"/>
<dbReference type="CDD" id="cd00637">
    <property type="entry name" value="7tm_classA_rhodopsin-like"/>
    <property type="match status" value="1"/>
</dbReference>
<evidence type="ECO:0000256" key="10">
    <source>
        <dbReference type="RuleBase" id="RU000688"/>
    </source>
</evidence>
<comment type="subcellular location">
    <subcellularLocation>
        <location evidence="1">Cell membrane</location>
        <topology evidence="1">Multi-pass membrane protein</topology>
    </subcellularLocation>
</comment>
<feature type="transmembrane region" description="Helical" evidence="11">
    <location>
        <begin position="100"/>
        <end position="122"/>
    </location>
</feature>
<evidence type="ECO:0000256" key="7">
    <source>
        <dbReference type="ARBA" id="ARBA00023170"/>
    </source>
</evidence>
<feature type="transmembrane region" description="Helical" evidence="11">
    <location>
        <begin position="21"/>
        <end position="48"/>
    </location>
</feature>
<evidence type="ECO:0000256" key="3">
    <source>
        <dbReference type="ARBA" id="ARBA00022692"/>
    </source>
</evidence>
<dbReference type="PANTHER" id="PTHR24246">
    <property type="entry name" value="OLFACTORY RECEPTOR AND ADENOSINE RECEPTOR"/>
    <property type="match status" value="1"/>
</dbReference>
<keyword evidence="6 11" id="KW-0472">Membrane</keyword>
<evidence type="ECO:0000256" key="4">
    <source>
        <dbReference type="ARBA" id="ARBA00022989"/>
    </source>
</evidence>
<reference evidence="13 14" key="1">
    <citation type="submission" date="2022-05" db="EMBL/GenBank/DDBJ databases">
        <authorList>
            <consortium name="Genoscope - CEA"/>
            <person name="William W."/>
        </authorList>
    </citation>
    <scope>NUCLEOTIDE SEQUENCE [LARGE SCALE GENOMIC DNA]</scope>
</reference>
<comment type="similarity">
    <text evidence="10">Belongs to the G-protein coupled receptor 1 family.</text>
</comment>
<dbReference type="PROSITE" id="PS50262">
    <property type="entry name" value="G_PROTEIN_RECEP_F1_2"/>
    <property type="match status" value="1"/>
</dbReference>
<gene>
    <name evidence="13" type="ORF">PEVE_00004588</name>
</gene>
<keyword evidence="9 10" id="KW-0807">Transducer</keyword>
<keyword evidence="2" id="KW-1003">Cell membrane</keyword>
<evidence type="ECO:0000256" key="8">
    <source>
        <dbReference type="ARBA" id="ARBA00023180"/>
    </source>
</evidence>
<keyword evidence="4 11" id="KW-1133">Transmembrane helix</keyword>